<name>A0A7D9ITD5_PARCT</name>
<evidence type="ECO:0000313" key="4">
    <source>
        <dbReference type="Proteomes" id="UP001152795"/>
    </source>
</evidence>
<feature type="compositionally biased region" description="Polar residues" evidence="1">
    <location>
        <begin position="88"/>
        <end position="99"/>
    </location>
</feature>
<dbReference type="EMBL" id="CACRXK020008311">
    <property type="protein sequence ID" value="CAB4014459.1"/>
    <property type="molecule type" value="Genomic_DNA"/>
</dbReference>
<keyword evidence="4" id="KW-1185">Reference proteome</keyword>
<dbReference type="AlphaFoldDB" id="A0A7D9ITD5"/>
<dbReference type="SUPFAM" id="SSF53098">
    <property type="entry name" value="Ribonuclease H-like"/>
    <property type="match status" value="1"/>
</dbReference>
<dbReference type="PANTHER" id="PTHR46481">
    <property type="entry name" value="ZINC FINGER BED DOMAIN-CONTAINING PROTEIN 4"/>
    <property type="match status" value="1"/>
</dbReference>
<dbReference type="InterPro" id="IPR052035">
    <property type="entry name" value="ZnF_BED_domain_contain"/>
</dbReference>
<feature type="region of interest" description="Disordered" evidence="1">
    <location>
        <begin position="82"/>
        <end position="105"/>
    </location>
</feature>
<accession>A0A7D9ITD5</accession>
<evidence type="ECO:0000313" key="3">
    <source>
        <dbReference type="EMBL" id="CAB4014459.1"/>
    </source>
</evidence>
<comment type="caution">
    <text evidence="3">The sequence shown here is derived from an EMBL/GenBank/DDBJ whole genome shotgun (WGS) entry which is preliminary data.</text>
</comment>
<dbReference type="GO" id="GO:0046983">
    <property type="term" value="F:protein dimerization activity"/>
    <property type="evidence" value="ECO:0007669"/>
    <property type="project" value="InterPro"/>
</dbReference>
<dbReference type="InterPro" id="IPR012337">
    <property type="entry name" value="RNaseH-like_sf"/>
</dbReference>
<dbReference type="Proteomes" id="UP001152795">
    <property type="component" value="Unassembled WGS sequence"/>
</dbReference>
<dbReference type="OrthoDB" id="1607513at2759"/>
<dbReference type="PANTHER" id="PTHR46481:SF9">
    <property type="entry name" value="ZINC FINGER BED DOMAIN-CONTAINING PROTEIN 1-LIKE"/>
    <property type="match status" value="1"/>
</dbReference>
<protein>
    <submittedName>
        <fullName evidence="3">Zinc finger BED domain-containing 1-like</fullName>
    </submittedName>
</protein>
<reference evidence="3" key="1">
    <citation type="submission" date="2020-04" db="EMBL/GenBank/DDBJ databases">
        <authorList>
            <person name="Alioto T."/>
            <person name="Alioto T."/>
            <person name="Gomez Garrido J."/>
        </authorList>
    </citation>
    <scope>NUCLEOTIDE SEQUENCE</scope>
    <source>
        <strain evidence="3">A484AB</strain>
    </source>
</reference>
<dbReference type="Pfam" id="PF05699">
    <property type="entry name" value="Dimer_Tnp_hAT"/>
    <property type="match status" value="1"/>
</dbReference>
<proteinExistence type="predicted"/>
<sequence length="216" mass="23870">MATDDDTSLTADLKARIKADFQKRYTGDVAQTLQNTATWLDPRYKTAYLTEEECRNAADKIKDEMIAFEVEWALAGDTADEAHRNEDPNASDNNENVNDQPAAKKTKKSLAELLGQVKKTSTSANATTPAARIDLEMSRYVSAPEIELDANPLQWWSMHAGVYPSLAKLARKYLCVCGTSSASKRLFSVAGNIVTAKRSLVKPHKVDMLVFLAKNL</sequence>
<feature type="domain" description="HAT C-terminal dimerisation" evidence="2">
    <location>
        <begin position="136"/>
        <end position="216"/>
    </location>
</feature>
<organism evidence="3 4">
    <name type="scientific">Paramuricea clavata</name>
    <name type="common">Red gorgonian</name>
    <name type="synonym">Violescent sea-whip</name>
    <dbReference type="NCBI Taxonomy" id="317549"/>
    <lineage>
        <taxon>Eukaryota</taxon>
        <taxon>Metazoa</taxon>
        <taxon>Cnidaria</taxon>
        <taxon>Anthozoa</taxon>
        <taxon>Octocorallia</taxon>
        <taxon>Malacalcyonacea</taxon>
        <taxon>Plexauridae</taxon>
        <taxon>Paramuricea</taxon>
    </lineage>
</organism>
<gene>
    <name evidence="3" type="ORF">PACLA_8A008309</name>
</gene>
<evidence type="ECO:0000259" key="2">
    <source>
        <dbReference type="Pfam" id="PF05699"/>
    </source>
</evidence>
<dbReference type="InterPro" id="IPR008906">
    <property type="entry name" value="HATC_C_dom"/>
</dbReference>
<evidence type="ECO:0000256" key="1">
    <source>
        <dbReference type="SAM" id="MobiDB-lite"/>
    </source>
</evidence>